<dbReference type="Proteomes" id="UP001257909">
    <property type="component" value="Unassembled WGS sequence"/>
</dbReference>
<comment type="caution">
    <text evidence="3">The sequence shown here is derived from an EMBL/GenBank/DDBJ whole genome shotgun (WGS) entry which is preliminary data.</text>
</comment>
<reference evidence="3 4" key="1">
    <citation type="submission" date="2023-07" db="EMBL/GenBank/DDBJ databases">
        <title>Sorghum-associated microbial communities from plants grown in Nebraska, USA.</title>
        <authorList>
            <person name="Schachtman D."/>
        </authorList>
    </citation>
    <scope>NUCLEOTIDE SEQUENCE [LARGE SCALE GENOMIC DNA]</scope>
    <source>
        <strain evidence="3 4">4138</strain>
    </source>
</reference>
<gene>
    <name evidence="3" type="ORF">J2W69_000497</name>
</gene>
<feature type="domain" description="DUF2062" evidence="2">
    <location>
        <begin position="23"/>
        <end position="164"/>
    </location>
</feature>
<keyword evidence="1" id="KW-0812">Transmembrane</keyword>
<dbReference type="PANTHER" id="PTHR40547:SF1">
    <property type="entry name" value="SLL0298 PROTEIN"/>
    <property type="match status" value="1"/>
</dbReference>
<proteinExistence type="predicted"/>
<sequence length="179" mass="20044">MAKNLIKKYLPDTEKIKQHPSLKIFGALLHDNNLWHFNRRSARGAFAVGLFVALIPMPFQMVLAAALAILFRVNLPLSVALVWITNPLTMGPIFFICYQLGALILGHPGHHVEPQISVSWLIDSLDTIGKPFLLGSLVIGCTLSALGYTLVDYFWCLSAKKSWQNRIKKRQSETETDSL</sequence>
<feature type="transmembrane region" description="Helical" evidence="1">
    <location>
        <begin position="45"/>
        <end position="71"/>
    </location>
</feature>
<organism evidence="3 4">
    <name type="scientific">Rheinheimera soli</name>
    <dbReference type="NCBI Taxonomy" id="443616"/>
    <lineage>
        <taxon>Bacteria</taxon>
        <taxon>Pseudomonadati</taxon>
        <taxon>Pseudomonadota</taxon>
        <taxon>Gammaproteobacteria</taxon>
        <taxon>Chromatiales</taxon>
        <taxon>Chromatiaceae</taxon>
        <taxon>Rheinheimera</taxon>
    </lineage>
</organism>
<keyword evidence="1" id="KW-0472">Membrane</keyword>
<dbReference type="Pfam" id="PF09835">
    <property type="entry name" value="DUF2062"/>
    <property type="match status" value="1"/>
</dbReference>
<keyword evidence="4" id="KW-1185">Reference proteome</keyword>
<dbReference type="RefSeq" id="WP_310274232.1">
    <property type="nucleotide sequence ID" value="NZ_JAVDWR010000001.1"/>
</dbReference>
<feature type="transmembrane region" description="Helical" evidence="1">
    <location>
        <begin position="132"/>
        <end position="156"/>
    </location>
</feature>
<dbReference type="InterPro" id="IPR018639">
    <property type="entry name" value="DUF2062"/>
</dbReference>
<name>A0ABU1VV40_9GAMM</name>
<evidence type="ECO:0000259" key="2">
    <source>
        <dbReference type="Pfam" id="PF09835"/>
    </source>
</evidence>
<evidence type="ECO:0000256" key="1">
    <source>
        <dbReference type="SAM" id="Phobius"/>
    </source>
</evidence>
<evidence type="ECO:0000313" key="3">
    <source>
        <dbReference type="EMBL" id="MDR7119582.1"/>
    </source>
</evidence>
<protein>
    <submittedName>
        <fullName evidence="3">Uncharacterized protein (DUF2062 family)</fullName>
    </submittedName>
</protein>
<dbReference type="PANTHER" id="PTHR40547">
    <property type="entry name" value="SLL0298 PROTEIN"/>
    <property type="match status" value="1"/>
</dbReference>
<dbReference type="EMBL" id="JAVDWR010000001">
    <property type="protein sequence ID" value="MDR7119582.1"/>
    <property type="molecule type" value="Genomic_DNA"/>
</dbReference>
<accession>A0ABU1VV40</accession>
<keyword evidence="1" id="KW-1133">Transmembrane helix</keyword>
<evidence type="ECO:0000313" key="4">
    <source>
        <dbReference type="Proteomes" id="UP001257909"/>
    </source>
</evidence>